<dbReference type="GeneID" id="301812974"/>
<keyword evidence="3" id="KW-0732">Signal</keyword>
<dbReference type="GO" id="GO:0007156">
    <property type="term" value="P:homophilic cell adhesion via plasma membrane adhesion molecules"/>
    <property type="evidence" value="ECO:0007669"/>
    <property type="project" value="InterPro"/>
</dbReference>
<feature type="domain" description="Cadherin" evidence="4">
    <location>
        <begin position="746"/>
        <end position="801"/>
    </location>
</feature>
<dbReference type="PROSITE" id="PS50268">
    <property type="entry name" value="CADHERIN_2"/>
    <property type="match status" value="1"/>
</dbReference>
<feature type="chain" id="PRO_5040918721" evidence="3">
    <location>
        <begin position="26"/>
        <end position="938"/>
    </location>
</feature>
<keyword evidence="6" id="KW-1185">Reference proteome</keyword>
<feature type="compositionally biased region" description="Low complexity" evidence="1">
    <location>
        <begin position="886"/>
        <end position="902"/>
    </location>
</feature>
<dbReference type="InterPro" id="IPR002126">
    <property type="entry name" value="Cadherin-like_dom"/>
</dbReference>
<dbReference type="InterPro" id="IPR013783">
    <property type="entry name" value="Ig-like_fold"/>
</dbReference>
<feature type="region of interest" description="Disordered" evidence="1">
    <location>
        <begin position="270"/>
        <end position="290"/>
    </location>
</feature>
<name>A0A9X3RRF9_9CORY</name>
<evidence type="ECO:0000256" key="3">
    <source>
        <dbReference type="SAM" id="SignalP"/>
    </source>
</evidence>
<dbReference type="Gene3D" id="2.60.40.10">
    <property type="entry name" value="Immunoglobulins"/>
    <property type="match status" value="2"/>
</dbReference>
<comment type="caution">
    <text evidence="5">The sequence shown here is derived from an EMBL/GenBank/DDBJ whole genome shotgun (WGS) entry which is preliminary data.</text>
</comment>
<dbReference type="Pfam" id="PF22089">
    <property type="entry name" value="DIP2116-like_N"/>
    <property type="match status" value="1"/>
</dbReference>
<dbReference type="InterPro" id="IPR044055">
    <property type="entry name" value="RibLong"/>
</dbReference>
<dbReference type="EMBL" id="JAKMUV010000004">
    <property type="protein sequence ID" value="MCZ9304972.1"/>
    <property type="molecule type" value="Genomic_DNA"/>
</dbReference>
<dbReference type="GO" id="GO:0005509">
    <property type="term" value="F:calcium ion binding"/>
    <property type="evidence" value="ECO:0007669"/>
    <property type="project" value="InterPro"/>
</dbReference>
<dbReference type="AlphaFoldDB" id="A0A9X3RRF9"/>
<evidence type="ECO:0000313" key="6">
    <source>
        <dbReference type="Proteomes" id="UP001146505"/>
    </source>
</evidence>
<sequence>MMFLRSRRAMIAVAAASSLVLTATAVPQSPFSPVAAQAATANKTQDTKLPIKCTVFAAGGPKQKIPIIGNGFQEDREFTGQFHVTMPERAAVDEVFEAGVNIDPLAASHPLLKKLGGSPSFAEGNANNKIRFAVKGDVELVDSSLPATLDKGVLTVEEMMQPSRSGDTVTIAFAPLKLKFKAKSSGAVEVQTPEAYRTPDGSGRVRSNNMFHGEGIAGTVLFSTPGLRITCLTDRYTRLGVTAVKPLADFNEPKYADIEVKQQDTATAKNTAQAPEGTTYKAGQGAPEWATVGQDGTVTVKPGLDVEPGNYEVPVVVTYPDSSADNTVVNVTVKVKPLAERHDPQYAEVTVKQLDTETVEAPKDIAEGATFAAGENAPNWATVAEDGTVTVKPSRAVKPGDYTVPVVVSYPDQSKGDTVVNVHVKVTHTNELHDPQFGEATVEQESTATIPAPEGLPEGTKVTAGEGVPEWVTVNEDGSIEVKPTLETEPKDYTVPVVVTYDDGSTDEATAKVTVARKPDNQIYSPEYGSITVQANRSAKTPAIEGLPEGTKFALAEGAPEWASIDDKGAVQLNPGGEVDAKDYTVPVTVTYPDGTTDNAELKVTVTERAINELHDPTYKPIAVKQEESATVTAPEGSTADAEYSLGAGAPNWVTLNKDGSLEVRPGLEVKPGEYQIPVTVIYGDDSADRTTAVVTVTVKPANEIHDPTYSDVTVKQGDEVTAPAPTDVAEGATFEKGEGAPEWVTVNADGTVTAKPGTDVEAKEYTVPVKVSYKDGSGDDTTVKITVTVKPANEIHDPSFEDVSVKPGETVTSKVQGDTGEGAKFTAGEGAPEWATVTPDGTVTLKPGKDVKPGDYTVPVVVTYPDGSTSTVELKVNVEKQDKPSGSSGSSNGSSSSSGVTGSSPLGKFFAALFGTIAIGAGLFGLYNWARAHGYVR</sequence>
<keyword evidence="2" id="KW-1133">Transmembrane helix</keyword>
<feature type="region of interest" description="Disordered" evidence="1">
    <location>
        <begin position="880"/>
        <end position="902"/>
    </location>
</feature>
<organism evidence="5 6">
    <name type="scientific">Corynebacterium macclintockiae</name>
    <dbReference type="NCBI Taxonomy" id="2913501"/>
    <lineage>
        <taxon>Bacteria</taxon>
        <taxon>Bacillati</taxon>
        <taxon>Actinomycetota</taxon>
        <taxon>Actinomycetes</taxon>
        <taxon>Mycobacteriales</taxon>
        <taxon>Corynebacteriaceae</taxon>
        <taxon>Corynebacterium</taxon>
    </lineage>
</organism>
<dbReference type="Pfam" id="PF18957">
    <property type="entry name" value="RibLong"/>
    <property type="match status" value="7"/>
</dbReference>
<dbReference type="GO" id="GO:0016020">
    <property type="term" value="C:membrane"/>
    <property type="evidence" value="ECO:0007669"/>
    <property type="project" value="InterPro"/>
</dbReference>
<feature type="signal peptide" evidence="3">
    <location>
        <begin position="1"/>
        <end position="25"/>
    </location>
</feature>
<dbReference type="Proteomes" id="UP001146505">
    <property type="component" value="Unassembled WGS sequence"/>
</dbReference>
<feature type="transmembrane region" description="Helical" evidence="2">
    <location>
        <begin position="910"/>
        <end position="931"/>
    </location>
</feature>
<dbReference type="InterPro" id="IPR006311">
    <property type="entry name" value="TAT_signal"/>
</dbReference>
<dbReference type="NCBIfam" id="NF038186">
    <property type="entry name" value="YPDG_rpt"/>
    <property type="match status" value="6"/>
</dbReference>
<feature type="region of interest" description="Disordered" evidence="1">
    <location>
        <begin position="815"/>
        <end position="835"/>
    </location>
</feature>
<dbReference type="RefSeq" id="WP_269954863.1">
    <property type="nucleotide sequence ID" value="NZ_JAKMUV010000004.1"/>
</dbReference>
<reference evidence="5" key="1">
    <citation type="submission" date="2022-02" db="EMBL/GenBank/DDBJ databases">
        <title>Corynebacterium sp. from urogenital microbiome.</title>
        <authorList>
            <person name="Cappelli E.A."/>
            <person name="Ribeiro T.G."/>
            <person name="Peixe L."/>
        </authorList>
    </citation>
    <scope>NUCLEOTIDE SEQUENCE</scope>
    <source>
        <strain evidence="5">C9Ua_112</strain>
    </source>
</reference>
<gene>
    <name evidence="5" type="ORF">L8U58_05390</name>
</gene>
<dbReference type="Gene3D" id="2.60.40.2270">
    <property type="match status" value="1"/>
</dbReference>
<evidence type="ECO:0000256" key="1">
    <source>
        <dbReference type="SAM" id="MobiDB-lite"/>
    </source>
</evidence>
<proteinExistence type="predicted"/>
<dbReference type="GO" id="GO:0005975">
    <property type="term" value="P:carbohydrate metabolic process"/>
    <property type="evidence" value="ECO:0007669"/>
    <property type="project" value="UniProtKB-ARBA"/>
</dbReference>
<protein>
    <submittedName>
        <fullName evidence="5">YPDG domain-containing protein</fullName>
    </submittedName>
</protein>
<evidence type="ECO:0000313" key="5">
    <source>
        <dbReference type="EMBL" id="MCZ9304972.1"/>
    </source>
</evidence>
<evidence type="ECO:0000256" key="2">
    <source>
        <dbReference type="SAM" id="Phobius"/>
    </source>
</evidence>
<accession>A0A9X3RRF9</accession>
<keyword evidence="2" id="KW-0472">Membrane</keyword>
<evidence type="ECO:0000259" key="4">
    <source>
        <dbReference type="PROSITE" id="PS50268"/>
    </source>
</evidence>
<keyword evidence="2" id="KW-0812">Transmembrane</keyword>
<dbReference type="InterPro" id="IPR054313">
    <property type="entry name" value="DIP2116-like_N"/>
</dbReference>
<dbReference type="PROSITE" id="PS51318">
    <property type="entry name" value="TAT"/>
    <property type="match status" value="1"/>
</dbReference>